<dbReference type="AlphaFoldDB" id="A0A0D2DU24"/>
<name>A0A0D2DU24_9EURO</name>
<feature type="domain" description="O-methyltransferase dimerisation" evidence="5">
    <location>
        <begin position="72"/>
        <end position="141"/>
    </location>
</feature>
<keyword evidence="1" id="KW-0489">Methyltransferase</keyword>
<evidence type="ECO:0000313" key="7">
    <source>
        <dbReference type="Proteomes" id="UP000054266"/>
    </source>
</evidence>
<sequence>MAAPADDFKSLLALRDSINASIEAYVSLTPEERAKKPRVDQARQQIWKAATKLASETVTPQQQATLLAFQPWLNAVVRTALELDLFNHLGTSTTAAELSQKTGADETLIARLMRVLTGFNIVAELGEQTYAHTPVSQALTTTSIADLNKHIFDSSWGCIGKMPAYLKSLEYKNPDQPDNTLSHYATGTDFFAYLRSDPARLVRFNSAMKGAGGILASPIPAPLLEAAGTAAGQDGVAMVDVGGGIGQVTEKAMEANPAIKGRFIVQDLGKITDEARAKKPAFEVMDYDFFTEQPVKGMFLPASFPHSVEEIHCSPSYP</sequence>
<dbReference type="Gene3D" id="3.40.50.150">
    <property type="entry name" value="Vaccinia Virus protein VP39"/>
    <property type="match status" value="1"/>
</dbReference>
<dbReference type="SUPFAM" id="SSF46785">
    <property type="entry name" value="Winged helix' DNA-binding domain"/>
    <property type="match status" value="1"/>
</dbReference>
<dbReference type="GO" id="GO:0008171">
    <property type="term" value="F:O-methyltransferase activity"/>
    <property type="evidence" value="ECO:0007669"/>
    <property type="project" value="InterPro"/>
</dbReference>
<evidence type="ECO:0000313" key="6">
    <source>
        <dbReference type="EMBL" id="KIW65602.1"/>
    </source>
</evidence>
<dbReference type="SUPFAM" id="SSF53335">
    <property type="entry name" value="S-adenosyl-L-methionine-dependent methyltransferases"/>
    <property type="match status" value="1"/>
</dbReference>
<dbReference type="EMBL" id="KN846960">
    <property type="protein sequence ID" value="KIW65602.1"/>
    <property type="molecule type" value="Genomic_DNA"/>
</dbReference>
<dbReference type="InterPro" id="IPR029063">
    <property type="entry name" value="SAM-dependent_MTases_sf"/>
</dbReference>
<evidence type="ECO:0000256" key="3">
    <source>
        <dbReference type="ARBA" id="ARBA00022691"/>
    </source>
</evidence>
<keyword evidence="7" id="KW-1185">Reference proteome</keyword>
<feature type="domain" description="O-methyltransferase C-terminal" evidence="4">
    <location>
        <begin position="183"/>
        <end position="293"/>
    </location>
</feature>
<organism evidence="6 7">
    <name type="scientific">Phialophora macrospora</name>
    <dbReference type="NCBI Taxonomy" id="1851006"/>
    <lineage>
        <taxon>Eukaryota</taxon>
        <taxon>Fungi</taxon>
        <taxon>Dikarya</taxon>
        <taxon>Ascomycota</taxon>
        <taxon>Pezizomycotina</taxon>
        <taxon>Eurotiomycetes</taxon>
        <taxon>Chaetothyriomycetidae</taxon>
        <taxon>Chaetothyriales</taxon>
        <taxon>Herpotrichiellaceae</taxon>
        <taxon>Phialophora</taxon>
    </lineage>
</organism>
<dbReference type="PANTHER" id="PTHR43712:SF2">
    <property type="entry name" value="O-METHYLTRANSFERASE CICE"/>
    <property type="match status" value="1"/>
</dbReference>
<dbReference type="InterPro" id="IPR001077">
    <property type="entry name" value="COMT_C"/>
</dbReference>
<dbReference type="GO" id="GO:0032259">
    <property type="term" value="P:methylation"/>
    <property type="evidence" value="ECO:0007669"/>
    <property type="project" value="UniProtKB-KW"/>
</dbReference>
<dbReference type="Pfam" id="PF08100">
    <property type="entry name" value="Dimerisation"/>
    <property type="match status" value="1"/>
</dbReference>
<dbReference type="InterPro" id="IPR016461">
    <property type="entry name" value="COMT-like"/>
</dbReference>
<proteinExistence type="predicted"/>
<reference evidence="6 7" key="1">
    <citation type="submission" date="2015-01" db="EMBL/GenBank/DDBJ databases">
        <title>The Genome Sequence of Capronia semiimmersa CBS27337.</title>
        <authorList>
            <consortium name="The Broad Institute Genomics Platform"/>
            <person name="Cuomo C."/>
            <person name="de Hoog S."/>
            <person name="Gorbushina A."/>
            <person name="Stielow B."/>
            <person name="Teixiera M."/>
            <person name="Abouelleil A."/>
            <person name="Chapman S.B."/>
            <person name="Priest M."/>
            <person name="Young S.K."/>
            <person name="Wortman J."/>
            <person name="Nusbaum C."/>
            <person name="Birren B."/>
        </authorList>
    </citation>
    <scope>NUCLEOTIDE SEQUENCE [LARGE SCALE GENOMIC DNA]</scope>
    <source>
        <strain evidence="6 7">CBS 27337</strain>
    </source>
</reference>
<evidence type="ECO:0000259" key="4">
    <source>
        <dbReference type="Pfam" id="PF00891"/>
    </source>
</evidence>
<keyword evidence="2" id="KW-0808">Transferase</keyword>
<dbReference type="Gene3D" id="1.10.10.10">
    <property type="entry name" value="Winged helix-like DNA-binding domain superfamily/Winged helix DNA-binding domain"/>
    <property type="match status" value="1"/>
</dbReference>
<evidence type="ECO:0000259" key="5">
    <source>
        <dbReference type="Pfam" id="PF08100"/>
    </source>
</evidence>
<protein>
    <submittedName>
        <fullName evidence="6">Uncharacterized protein</fullName>
    </submittedName>
</protein>
<dbReference type="PROSITE" id="PS51683">
    <property type="entry name" value="SAM_OMT_II"/>
    <property type="match status" value="1"/>
</dbReference>
<evidence type="ECO:0000256" key="1">
    <source>
        <dbReference type="ARBA" id="ARBA00022603"/>
    </source>
</evidence>
<gene>
    <name evidence="6" type="ORF">PV04_07846</name>
</gene>
<accession>A0A0D2DU24</accession>
<dbReference type="GO" id="GO:0046983">
    <property type="term" value="F:protein dimerization activity"/>
    <property type="evidence" value="ECO:0007669"/>
    <property type="project" value="InterPro"/>
</dbReference>
<dbReference type="Proteomes" id="UP000054266">
    <property type="component" value="Unassembled WGS sequence"/>
</dbReference>
<dbReference type="InterPro" id="IPR036388">
    <property type="entry name" value="WH-like_DNA-bd_sf"/>
</dbReference>
<dbReference type="InterPro" id="IPR036390">
    <property type="entry name" value="WH_DNA-bd_sf"/>
</dbReference>
<keyword evidence="3" id="KW-0949">S-adenosyl-L-methionine</keyword>
<dbReference type="PANTHER" id="PTHR43712">
    <property type="entry name" value="PUTATIVE (AFU_ORTHOLOGUE AFUA_4G14580)-RELATED"/>
    <property type="match status" value="1"/>
</dbReference>
<dbReference type="InterPro" id="IPR012967">
    <property type="entry name" value="COMT_dimerisation"/>
</dbReference>
<dbReference type="Pfam" id="PF00891">
    <property type="entry name" value="Methyltransf_2"/>
    <property type="match status" value="1"/>
</dbReference>
<evidence type="ECO:0000256" key="2">
    <source>
        <dbReference type="ARBA" id="ARBA00022679"/>
    </source>
</evidence>